<evidence type="ECO:0000313" key="3">
    <source>
        <dbReference type="EMBL" id="VHO01660.1"/>
    </source>
</evidence>
<feature type="binding site" evidence="1">
    <location>
        <position position="64"/>
    </location>
    <ligand>
        <name>Mg(2+)</name>
        <dbReference type="ChEBI" id="CHEBI:18420"/>
    </ligand>
</feature>
<name>A0A0M4MM54_9ACTN</name>
<comment type="catalytic activity">
    <reaction evidence="1">
        <text>(7R,8S)-7,8-diammoniononanoate + CO2 + ATP = (4R,5S)-dethiobiotin + ADP + phosphate + 3 H(+)</text>
        <dbReference type="Rhea" id="RHEA:15805"/>
        <dbReference type="ChEBI" id="CHEBI:15378"/>
        <dbReference type="ChEBI" id="CHEBI:16526"/>
        <dbReference type="ChEBI" id="CHEBI:30616"/>
        <dbReference type="ChEBI" id="CHEBI:43474"/>
        <dbReference type="ChEBI" id="CHEBI:149469"/>
        <dbReference type="ChEBI" id="CHEBI:149473"/>
        <dbReference type="ChEBI" id="CHEBI:456216"/>
        <dbReference type="EC" id="6.3.3.3"/>
    </reaction>
</comment>
<dbReference type="GO" id="GO:0004141">
    <property type="term" value="F:dethiobiotin synthase activity"/>
    <property type="evidence" value="ECO:0007669"/>
    <property type="project" value="UniProtKB-UniRule"/>
</dbReference>
<dbReference type="PANTHER" id="PTHR43210:SF5">
    <property type="entry name" value="DETHIOBIOTIN SYNTHETASE"/>
    <property type="match status" value="1"/>
</dbReference>
<comment type="caution">
    <text evidence="1">Lacks conserved residue(s) required for the propagation of feature annotation.</text>
</comment>
<reference evidence="2" key="2">
    <citation type="journal article" date="2016" name="Int. J. Syst. Evol. Microbiol.">
        <title>Lawsonella clevelandensis gen. nov., sp. nov., a new member of the suborder Corynebacterineae isolated from human abscesses.</title>
        <authorList>
            <person name="Bell M.E."/>
            <person name="Bernard K.A."/>
            <person name="Harrington S.M."/>
            <person name="Patel N.B."/>
            <person name="Tucker T.A."/>
            <person name="Metcalfe M.G."/>
            <person name="McQuiston J.R."/>
        </authorList>
    </citation>
    <scope>NUCLEOTIDE SEQUENCE</scope>
    <source>
        <strain evidence="2">X1698</strain>
    </source>
</reference>
<keyword evidence="5" id="KW-1185">Reference proteome</keyword>
<dbReference type="PATRIC" id="fig|1528099.3.peg.1557"/>
<dbReference type="GO" id="GO:0000287">
    <property type="term" value="F:magnesium ion binding"/>
    <property type="evidence" value="ECO:0007669"/>
    <property type="project" value="UniProtKB-UniRule"/>
</dbReference>
<keyword evidence="1" id="KW-0547">Nucleotide-binding</keyword>
<comment type="pathway">
    <text evidence="1">Cofactor biosynthesis; biotin biosynthesis; biotin from 7,8-diaminononanoate: step 1/2.</text>
</comment>
<keyword evidence="1" id="KW-0067">ATP-binding</keyword>
<feature type="binding site" evidence="1">
    <location>
        <position position="17"/>
    </location>
    <ligand>
        <name>Mg(2+)</name>
        <dbReference type="ChEBI" id="CHEBI:18420"/>
    </ligand>
</feature>
<keyword evidence="1" id="KW-0436">Ligase</keyword>
<comment type="subcellular location">
    <subcellularLocation>
        <location evidence="1">Cytoplasm</location>
    </subcellularLocation>
</comment>
<dbReference type="InterPro" id="IPR004472">
    <property type="entry name" value="DTB_synth_BioD"/>
</dbReference>
<feature type="binding site" evidence="1">
    <location>
        <position position="130"/>
    </location>
    <ligand>
        <name>Mg(2+)</name>
        <dbReference type="ChEBI" id="CHEBI:18420"/>
    </ligand>
</feature>
<accession>A0A0M4MM54</accession>
<dbReference type="UniPathway" id="UPA00078">
    <property type="reaction ID" value="UER00161"/>
</dbReference>
<keyword evidence="1" id="KW-0093">Biotin biosynthesis</keyword>
<sequence>MTKIVVVTGTNTDVGKTITTASAIAATRVRAPHLQVGLIKPAQTGEVAVEKNSLGYTECGDCGDVAVVRALLGETAETPAPLPVWEGIRYPEPLAPDMAARRAGMELWDAAHFADVIEEAARDVDVLFVEGAGGLLVGLGEESCGAPTTLVEIAQETARRNTAHEVLILLVSQPHLGMLNQCVLTWRELQRAGLSLAGIVFGTWSENPDLPMRLNADEVLRLTGVPVIGRIPCGVGKFQPQQSGSVAAAGDQWWSQLPWCDSGEASRQ</sequence>
<feature type="binding site" evidence="1">
    <location>
        <begin position="13"/>
        <end position="18"/>
    </location>
    <ligand>
        <name>ATP</name>
        <dbReference type="ChEBI" id="CHEBI:30616"/>
    </ligand>
</feature>
<reference evidence="3 5" key="3">
    <citation type="submission" date="2019-04" db="EMBL/GenBank/DDBJ databases">
        <authorList>
            <person name="Seth-Smith MB H."/>
            <person name="Seth-Smith H."/>
        </authorList>
    </citation>
    <scope>NUCLEOTIDE SEQUENCE [LARGE SCALE GENOMIC DNA]</scope>
    <source>
        <strain evidence="3">USB-603019</strain>
    </source>
</reference>
<reference evidence="2 4" key="1">
    <citation type="journal article" date="2015" name="Genome Announc.">
        <title>Complete Genome Sequences for Two Strains of a Novel Fastidious, Partially Acid-Fast, Gram-Positive Corynebacterineae Bacterium, Derived from Human Clinical Samples.</title>
        <authorList>
            <person name="Nicholson A.C."/>
            <person name="Bell M."/>
            <person name="Humrighouse B.W."/>
            <person name="McQuiston J.R."/>
        </authorList>
    </citation>
    <scope>NUCLEOTIDE SEQUENCE [LARGE SCALE GENOMIC DNA]</scope>
    <source>
        <strain evidence="2 4">X1698</strain>
    </source>
</reference>
<dbReference type="AlphaFoldDB" id="A0A0M4MM54"/>
<dbReference type="Proteomes" id="UP000324288">
    <property type="component" value="Chromosome"/>
</dbReference>
<evidence type="ECO:0000313" key="4">
    <source>
        <dbReference type="Proteomes" id="UP000068137"/>
    </source>
</evidence>
<comment type="cofactor">
    <cofactor evidence="1">
        <name>Mg(2+)</name>
        <dbReference type="ChEBI" id="CHEBI:18420"/>
    </cofactor>
</comment>
<dbReference type="OrthoDB" id="9802610at2"/>
<proteinExistence type="inferred from homology"/>
<dbReference type="GO" id="GO:0005829">
    <property type="term" value="C:cytosol"/>
    <property type="evidence" value="ECO:0007669"/>
    <property type="project" value="TreeGrafter"/>
</dbReference>
<comment type="function">
    <text evidence="1">Catalyzes a mechanistically unusual reaction, the ATP-dependent insertion of CO2 between the N7 and N8 nitrogen atoms of 7,8-diaminopelargonic acid (DAPA, also called 7,8-diammoniononanoate) to form a ureido ring.</text>
</comment>
<evidence type="ECO:0000313" key="5">
    <source>
        <dbReference type="Proteomes" id="UP000324288"/>
    </source>
</evidence>
<evidence type="ECO:0000313" key="2">
    <source>
        <dbReference type="EMBL" id="ALE19453.1"/>
    </source>
</evidence>
<dbReference type="Pfam" id="PF13500">
    <property type="entry name" value="AAA_26"/>
    <property type="match status" value="1"/>
</dbReference>
<feature type="binding site" evidence="1">
    <location>
        <begin position="130"/>
        <end position="133"/>
    </location>
    <ligand>
        <name>ATP</name>
        <dbReference type="ChEBI" id="CHEBI:30616"/>
    </ligand>
</feature>
<dbReference type="GeneID" id="84895464"/>
<evidence type="ECO:0000256" key="1">
    <source>
        <dbReference type="HAMAP-Rule" id="MF_00336"/>
    </source>
</evidence>
<keyword evidence="1" id="KW-0460">Magnesium</keyword>
<dbReference type="PANTHER" id="PTHR43210">
    <property type="entry name" value="DETHIOBIOTIN SYNTHETASE"/>
    <property type="match status" value="1"/>
</dbReference>
<feature type="binding site" evidence="1">
    <location>
        <begin position="202"/>
        <end position="203"/>
    </location>
    <ligand>
        <name>ATP</name>
        <dbReference type="ChEBI" id="CHEBI:30616"/>
    </ligand>
</feature>
<organism evidence="2 4">
    <name type="scientific">Lawsonella clevelandensis</name>
    <dbReference type="NCBI Taxonomy" id="1528099"/>
    <lineage>
        <taxon>Bacteria</taxon>
        <taxon>Bacillati</taxon>
        <taxon>Actinomycetota</taxon>
        <taxon>Actinomycetes</taxon>
        <taxon>Mycobacteriales</taxon>
        <taxon>Lawsonellaceae</taxon>
        <taxon>Lawsonella</taxon>
    </lineage>
</organism>
<gene>
    <name evidence="1 3" type="primary">bioD</name>
    <name evidence="2" type="ORF">AL705_07900</name>
    <name evidence="3" type="ORF">LC603019_01589</name>
</gene>
<dbReference type="STRING" id="1528099.AL705_07900"/>
<comment type="subunit">
    <text evidence="1">Homodimer.</text>
</comment>
<dbReference type="RefSeq" id="WP_053962540.1">
    <property type="nucleotide sequence ID" value="NZ_CAJPTR010000014.1"/>
</dbReference>
<comment type="similarity">
    <text evidence="1">Belongs to the dethiobiotin synthetase family.</text>
</comment>
<dbReference type="HAMAP" id="MF_00336">
    <property type="entry name" value="BioD"/>
    <property type="match status" value="1"/>
</dbReference>
<dbReference type="SUPFAM" id="SSF52540">
    <property type="entry name" value="P-loop containing nucleoside triphosphate hydrolases"/>
    <property type="match status" value="1"/>
</dbReference>
<dbReference type="PIRSF" id="PIRSF006755">
    <property type="entry name" value="DTB_synth"/>
    <property type="match status" value="1"/>
</dbReference>
<dbReference type="CDD" id="cd03109">
    <property type="entry name" value="DTBS"/>
    <property type="match status" value="1"/>
</dbReference>
<dbReference type="InterPro" id="IPR027417">
    <property type="entry name" value="P-loop_NTPase"/>
</dbReference>
<protein>
    <recommendedName>
        <fullName evidence="1">ATP-dependent dethiobiotin synthetase BioD</fullName>
        <ecNumber evidence="1">6.3.3.3</ecNumber>
    </recommendedName>
    <alternativeName>
        <fullName evidence="1">DTB synthetase</fullName>
        <shortName evidence="1">DTBS</shortName>
    </alternativeName>
    <alternativeName>
        <fullName evidence="1">Dethiobiotin synthase</fullName>
    </alternativeName>
</protein>
<feature type="binding site" evidence="1">
    <location>
        <position position="64"/>
    </location>
    <ligand>
        <name>ATP</name>
        <dbReference type="ChEBI" id="CHEBI:30616"/>
    </ligand>
</feature>
<dbReference type="GO" id="GO:0009102">
    <property type="term" value="P:biotin biosynthetic process"/>
    <property type="evidence" value="ECO:0007669"/>
    <property type="project" value="UniProtKB-UniRule"/>
</dbReference>
<keyword evidence="1" id="KW-0479">Metal-binding</keyword>
<keyword evidence="1" id="KW-0963">Cytoplasm</keyword>
<dbReference type="Gene3D" id="3.40.50.300">
    <property type="entry name" value="P-loop containing nucleotide triphosphate hydrolases"/>
    <property type="match status" value="1"/>
</dbReference>
<feature type="active site" evidence="1">
    <location>
        <position position="40"/>
    </location>
</feature>
<dbReference type="GO" id="GO:0005524">
    <property type="term" value="F:ATP binding"/>
    <property type="evidence" value="ECO:0007669"/>
    <property type="project" value="UniProtKB-UniRule"/>
</dbReference>
<feature type="binding site" evidence="1">
    <location>
        <position position="44"/>
    </location>
    <ligand>
        <name>substrate</name>
    </ligand>
</feature>
<dbReference type="EC" id="6.3.3.3" evidence="1"/>
<dbReference type="EMBL" id="CP012390">
    <property type="protein sequence ID" value="ALE19453.1"/>
    <property type="molecule type" value="Genomic_DNA"/>
</dbReference>
<dbReference type="Proteomes" id="UP000068137">
    <property type="component" value="Chromosome"/>
</dbReference>
<dbReference type="EMBL" id="LR584267">
    <property type="protein sequence ID" value="VHO01660.1"/>
    <property type="molecule type" value="Genomic_DNA"/>
</dbReference>
<dbReference type="KEGG" id="cbq:AL705_07900"/>